<feature type="transmembrane region" description="Helical" evidence="1">
    <location>
        <begin position="67"/>
        <end position="88"/>
    </location>
</feature>
<evidence type="ECO:0000313" key="2">
    <source>
        <dbReference type="EMBL" id="MSS38978.1"/>
    </source>
</evidence>
<feature type="transmembrane region" description="Helical" evidence="1">
    <location>
        <begin position="43"/>
        <end position="61"/>
    </location>
</feature>
<reference evidence="2 3" key="1">
    <citation type="submission" date="2019-08" db="EMBL/GenBank/DDBJ databases">
        <title>In-depth cultivation of the pig gut microbiome towards novel bacterial diversity and tailored functional studies.</title>
        <authorList>
            <person name="Wylensek D."/>
            <person name="Hitch T.C.A."/>
            <person name="Clavel T."/>
        </authorList>
    </citation>
    <scope>NUCLEOTIDE SEQUENCE [LARGE SCALE GENOMIC DNA]</scope>
    <source>
        <strain evidence="2 3">BL-389-WT-3D</strain>
    </source>
</reference>
<evidence type="ECO:0000256" key="1">
    <source>
        <dbReference type="SAM" id="Phobius"/>
    </source>
</evidence>
<dbReference type="EMBL" id="VUMB01000002">
    <property type="protein sequence ID" value="MSS38978.1"/>
    <property type="molecule type" value="Genomic_DNA"/>
</dbReference>
<sequence>MNMEVFLQYVTYVLMAIGALAFIVSVITQVIKEMPHIKNIQTNAVAMVVSLVICPVAVIMACQYFKIVIVWYYVFASFIAAFIVYLVSTGGWERVSEMWNRTKYNKK</sequence>
<dbReference type="RefSeq" id="WP_154322737.1">
    <property type="nucleotide sequence ID" value="NZ_CP045695.1"/>
</dbReference>
<proteinExistence type="predicted"/>
<feature type="transmembrane region" description="Helical" evidence="1">
    <location>
        <begin position="6"/>
        <end position="31"/>
    </location>
</feature>
<gene>
    <name evidence="2" type="ORF">FYJ37_01090</name>
</gene>
<keyword evidence="1" id="KW-1133">Transmembrane helix</keyword>
<protein>
    <submittedName>
        <fullName evidence="2">Ribonuclease</fullName>
    </submittedName>
</protein>
<dbReference type="AlphaFoldDB" id="A0A844F147"/>
<organism evidence="2 3">
    <name type="scientific">Clostridium scindens (strain JCM 10418 / VPI 12708)</name>
    <dbReference type="NCBI Taxonomy" id="29347"/>
    <lineage>
        <taxon>Bacteria</taxon>
        <taxon>Bacillati</taxon>
        <taxon>Bacillota</taxon>
        <taxon>Clostridia</taxon>
        <taxon>Lachnospirales</taxon>
        <taxon>Lachnospiraceae</taxon>
    </lineage>
</organism>
<name>A0A844F147_CLOSV</name>
<keyword evidence="1" id="KW-0812">Transmembrane</keyword>
<keyword evidence="1" id="KW-0472">Membrane</keyword>
<dbReference type="Proteomes" id="UP000462363">
    <property type="component" value="Unassembled WGS sequence"/>
</dbReference>
<comment type="caution">
    <text evidence="2">The sequence shown here is derived from an EMBL/GenBank/DDBJ whole genome shotgun (WGS) entry which is preliminary data.</text>
</comment>
<accession>A0A844F147</accession>
<evidence type="ECO:0000313" key="3">
    <source>
        <dbReference type="Proteomes" id="UP000462363"/>
    </source>
</evidence>